<organism evidence="6 7">
    <name type="scientific">Thorsellia kenyensis</name>
    <dbReference type="NCBI Taxonomy" id="1549888"/>
    <lineage>
        <taxon>Bacteria</taxon>
        <taxon>Pseudomonadati</taxon>
        <taxon>Pseudomonadota</taxon>
        <taxon>Gammaproteobacteria</taxon>
        <taxon>Enterobacterales</taxon>
        <taxon>Thorselliaceae</taxon>
        <taxon>Thorsellia</taxon>
    </lineage>
</organism>
<dbReference type="PROSITE" id="PS50931">
    <property type="entry name" value="HTH_LYSR"/>
    <property type="match status" value="1"/>
</dbReference>
<dbReference type="Pfam" id="PF03466">
    <property type="entry name" value="LysR_substrate"/>
    <property type="match status" value="1"/>
</dbReference>
<dbReference type="SUPFAM" id="SSF46785">
    <property type="entry name" value="Winged helix' DNA-binding domain"/>
    <property type="match status" value="1"/>
</dbReference>
<dbReference type="RefSeq" id="WP_385877553.1">
    <property type="nucleotide sequence ID" value="NZ_JBHLXE010000100.1"/>
</dbReference>
<dbReference type="EMBL" id="JBHLXE010000100">
    <property type="protein sequence ID" value="MFC0180443.1"/>
    <property type="molecule type" value="Genomic_DNA"/>
</dbReference>
<dbReference type="InterPro" id="IPR000847">
    <property type="entry name" value="LysR_HTH_N"/>
</dbReference>
<sequence>MNIQQLRYIVEMVNNNLSVTSTAETLFTSQPGVSKQIKLLEEELGFAIFERTFKNKTEITQEGKLVIKHAAEALSAIEAIKNISREVKSPDKGDLRIATTQTQARYALPNVIQSFVKKYPDVSLHMHQGAPNQIAEAVVKGHADFAIATEALHHYEDLIMLPCYLWYRGVVVTEGHPLTKLDKVTIHDLAQYPIITYTFGFTGRSELDMAFERAGKVPNIVLTATDADVIKTYVELGLGVGVIASMSLDPQKDKHLIALDAKEIFKPSMTKIGFRKNIHMRGYMYDFIERFSPHLTKQKVEEALILKDNDKIDKLFRDISLPER</sequence>
<comment type="similarity">
    <text evidence="1">Belongs to the LysR transcriptional regulatory family.</text>
</comment>
<evidence type="ECO:0000256" key="3">
    <source>
        <dbReference type="ARBA" id="ARBA00023125"/>
    </source>
</evidence>
<keyword evidence="7" id="KW-1185">Reference proteome</keyword>
<dbReference type="Gene3D" id="3.40.190.10">
    <property type="entry name" value="Periplasmic binding protein-like II"/>
    <property type="match status" value="2"/>
</dbReference>
<evidence type="ECO:0000256" key="2">
    <source>
        <dbReference type="ARBA" id="ARBA00023015"/>
    </source>
</evidence>
<comment type="caution">
    <text evidence="6">The sequence shown here is derived from an EMBL/GenBank/DDBJ whole genome shotgun (WGS) entry which is preliminary data.</text>
</comment>
<dbReference type="InterPro" id="IPR036390">
    <property type="entry name" value="WH_DNA-bd_sf"/>
</dbReference>
<dbReference type="PANTHER" id="PTHR30126:SF6">
    <property type="entry name" value="HTH-TYPE TRANSCRIPTIONAL REGULATOR CYSB-RELATED"/>
    <property type="match status" value="1"/>
</dbReference>
<evidence type="ECO:0000256" key="4">
    <source>
        <dbReference type="ARBA" id="ARBA00023163"/>
    </source>
</evidence>
<feature type="domain" description="HTH lysR-type" evidence="5">
    <location>
        <begin position="1"/>
        <end position="60"/>
    </location>
</feature>
<gene>
    <name evidence="6" type="primary">cysB</name>
    <name evidence="6" type="ORF">ACFFIT_10180</name>
</gene>
<dbReference type="CDD" id="cd08413">
    <property type="entry name" value="PBP2_CysB_like"/>
    <property type="match status" value="1"/>
</dbReference>
<accession>A0ABV6CBS5</accession>
<dbReference type="InterPro" id="IPR036388">
    <property type="entry name" value="WH-like_DNA-bd_sf"/>
</dbReference>
<dbReference type="InterPro" id="IPR037423">
    <property type="entry name" value="CysB_PBP2"/>
</dbReference>
<dbReference type="Gene3D" id="1.10.10.10">
    <property type="entry name" value="Winged helix-like DNA-binding domain superfamily/Winged helix DNA-binding domain"/>
    <property type="match status" value="1"/>
</dbReference>
<dbReference type="PRINTS" id="PR00039">
    <property type="entry name" value="HTHLYSR"/>
</dbReference>
<dbReference type="Pfam" id="PF00126">
    <property type="entry name" value="HTH_1"/>
    <property type="match status" value="1"/>
</dbReference>
<dbReference type="Proteomes" id="UP001589758">
    <property type="component" value="Unassembled WGS sequence"/>
</dbReference>
<dbReference type="NCBIfam" id="NF009326">
    <property type="entry name" value="PRK12681.1"/>
    <property type="match status" value="1"/>
</dbReference>
<protein>
    <submittedName>
        <fullName evidence="6">HTH-type transcriptional regulator CysB</fullName>
    </submittedName>
</protein>
<evidence type="ECO:0000256" key="1">
    <source>
        <dbReference type="ARBA" id="ARBA00009437"/>
    </source>
</evidence>
<dbReference type="SUPFAM" id="SSF53850">
    <property type="entry name" value="Periplasmic binding protein-like II"/>
    <property type="match status" value="1"/>
</dbReference>
<evidence type="ECO:0000259" key="5">
    <source>
        <dbReference type="PROSITE" id="PS50931"/>
    </source>
</evidence>
<keyword evidence="2" id="KW-0805">Transcription regulation</keyword>
<dbReference type="NCBIfam" id="NF009327">
    <property type="entry name" value="PRK12684.1"/>
    <property type="match status" value="1"/>
</dbReference>
<evidence type="ECO:0000313" key="7">
    <source>
        <dbReference type="Proteomes" id="UP001589758"/>
    </source>
</evidence>
<keyword evidence="3" id="KW-0238">DNA-binding</keyword>
<dbReference type="InterPro" id="IPR005119">
    <property type="entry name" value="LysR_subst-bd"/>
</dbReference>
<proteinExistence type="inferred from homology"/>
<reference evidence="6 7" key="1">
    <citation type="submission" date="2024-09" db="EMBL/GenBank/DDBJ databases">
        <authorList>
            <person name="Sun Q."/>
            <person name="Mori K."/>
        </authorList>
    </citation>
    <scope>NUCLEOTIDE SEQUENCE [LARGE SCALE GENOMIC DNA]</scope>
    <source>
        <strain evidence="6 7">CCM 8545</strain>
    </source>
</reference>
<keyword evidence="4" id="KW-0804">Transcription</keyword>
<dbReference type="PANTHER" id="PTHR30126">
    <property type="entry name" value="HTH-TYPE TRANSCRIPTIONAL REGULATOR"/>
    <property type="match status" value="1"/>
</dbReference>
<evidence type="ECO:0000313" key="6">
    <source>
        <dbReference type="EMBL" id="MFC0180443.1"/>
    </source>
</evidence>
<name>A0ABV6CBS5_9GAMM</name>